<dbReference type="Pfam" id="PF22783">
    <property type="entry name" value="BapA_N"/>
    <property type="match status" value="1"/>
</dbReference>
<evidence type="ECO:0000313" key="4">
    <source>
        <dbReference type="Proteomes" id="UP001159001"/>
    </source>
</evidence>
<feature type="domain" description="Biofilm-associated protein BapA-like prefix-like" evidence="2">
    <location>
        <begin position="2"/>
        <end position="101"/>
    </location>
</feature>
<feature type="compositionally biased region" description="Basic and acidic residues" evidence="1">
    <location>
        <begin position="139"/>
        <end position="152"/>
    </location>
</feature>
<organism evidence="3 4">
    <name type="scientific">Providencia rettgeri</name>
    <dbReference type="NCBI Taxonomy" id="587"/>
    <lineage>
        <taxon>Bacteria</taxon>
        <taxon>Pseudomonadati</taxon>
        <taxon>Pseudomonadota</taxon>
        <taxon>Gammaproteobacteria</taxon>
        <taxon>Enterobacterales</taxon>
        <taxon>Morganellaceae</taxon>
        <taxon>Providencia</taxon>
    </lineage>
</organism>
<dbReference type="RefSeq" id="WP_283026782.1">
    <property type="nucleotide sequence ID" value="NZ_JAOWIN010000002.1"/>
</dbReference>
<dbReference type="NCBIfam" id="NF033677">
    <property type="entry name" value="biofilm_BapA_N"/>
    <property type="match status" value="1"/>
</dbReference>
<evidence type="ECO:0000256" key="1">
    <source>
        <dbReference type="SAM" id="MobiDB-lite"/>
    </source>
</evidence>
<dbReference type="EMBL" id="JAOWIN010000002">
    <property type="protein sequence ID" value="MDI9092013.1"/>
    <property type="molecule type" value="Genomic_DNA"/>
</dbReference>
<dbReference type="Proteomes" id="UP001159001">
    <property type="component" value="Unassembled WGS sequence"/>
</dbReference>
<dbReference type="AlphaFoldDB" id="A0AAW6UHH6"/>
<name>A0AAW6UHH6_PRORE</name>
<protein>
    <submittedName>
        <fullName evidence="3">BapA prefix-like domain-containing protein</fullName>
    </submittedName>
</protein>
<reference evidence="3" key="1">
    <citation type="submission" date="2022-10" db="EMBL/GenBank/DDBJ databases">
        <title>Bacterial isolates recovered from the One Health project in Brazil.</title>
        <authorList>
            <person name="Valiatti T.B."/>
            <person name="Santos F."/>
            <person name="Cayo R."/>
            <person name="Gales A.C."/>
        </authorList>
    </citation>
    <scope>NUCLEOTIDE SEQUENCE</scope>
    <source>
        <strain evidence="3">PVR188</strain>
    </source>
</reference>
<comment type="caution">
    <text evidence="3">The sequence shown here is derived from an EMBL/GenBank/DDBJ whole genome shotgun (WGS) entry which is preliminary data.</text>
</comment>
<gene>
    <name evidence="3" type="ORF">OGX73_05195</name>
</gene>
<evidence type="ECO:0000313" key="3">
    <source>
        <dbReference type="EMBL" id="MDI9092013.1"/>
    </source>
</evidence>
<accession>A0AAW6UHH6</accession>
<proteinExistence type="predicted"/>
<evidence type="ECO:0000259" key="2">
    <source>
        <dbReference type="Pfam" id="PF22783"/>
    </source>
</evidence>
<dbReference type="InterPro" id="IPR048051">
    <property type="entry name" value="BapA-like_prefix-like"/>
</dbReference>
<feature type="region of interest" description="Disordered" evidence="1">
    <location>
        <begin position="138"/>
        <end position="162"/>
    </location>
</feature>
<sequence length="212" mass="22838">MSVVVIGKQKGEITEAALGNVQLDHPSIVKLKIGPEQVSRFEQQGNDLILIMTDGRTIVIAEFFNVEDGERSELVLEDESEVLWWGQYGEGAWSEFQFTEIILPTEVAALAPSEMGMGWWAALIGLVSAGGVIVAENHASNDNDRSASKPEQPDSPSVTIDPIELVTDPKAGETKTITGKIDSPEGTVPNSVTVTVGGKDYPATINDAAWRF</sequence>